<organism evidence="9 10">
    <name type="scientific">Ligilactobacillus apodemi DSM 16634 = JCM 16172</name>
    <dbReference type="NCBI Taxonomy" id="1423724"/>
    <lineage>
        <taxon>Bacteria</taxon>
        <taxon>Bacillati</taxon>
        <taxon>Bacillota</taxon>
        <taxon>Bacilli</taxon>
        <taxon>Lactobacillales</taxon>
        <taxon>Lactobacillaceae</taxon>
        <taxon>Ligilactobacillus</taxon>
    </lineage>
</organism>
<dbReference type="RefSeq" id="WP_025088005.1">
    <property type="nucleotide sequence ID" value="NZ_AZFT01000025.1"/>
</dbReference>
<comment type="subcellular location">
    <subcellularLocation>
        <location evidence="1">Cell membrane</location>
        <topology evidence="1">Multi-pass membrane protein</topology>
    </subcellularLocation>
</comment>
<evidence type="ECO:0008006" key="11">
    <source>
        <dbReference type="Google" id="ProtNLM"/>
    </source>
</evidence>
<dbReference type="Pfam" id="PF09721">
    <property type="entry name" value="Exosortase_EpsH"/>
    <property type="match status" value="1"/>
</dbReference>
<evidence type="ECO:0000313" key="10">
    <source>
        <dbReference type="Proteomes" id="UP000051324"/>
    </source>
</evidence>
<dbReference type="NCBIfam" id="TIGR04178">
    <property type="entry name" value="exo_archaeo"/>
    <property type="match status" value="1"/>
</dbReference>
<dbReference type="AlphaFoldDB" id="A0A0R1TZI3"/>
<feature type="transmembrane region" description="Helical" evidence="8">
    <location>
        <begin position="28"/>
        <end position="50"/>
    </location>
</feature>
<feature type="transmembrane region" description="Helical" evidence="8">
    <location>
        <begin position="6"/>
        <end position="21"/>
    </location>
</feature>
<gene>
    <name evidence="9" type="ORF">FC32_GL001852</name>
</gene>
<evidence type="ECO:0000256" key="8">
    <source>
        <dbReference type="SAM" id="Phobius"/>
    </source>
</evidence>
<evidence type="ECO:0000256" key="5">
    <source>
        <dbReference type="ARBA" id="ARBA00022801"/>
    </source>
</evidence>
<evidence type="ECO:0000256" key="1">
    <source>
        <dbReference type="ARBA" id="ARBA00004651"/>
    </source>
</evidence>
<name>A0A0R1TZI3_9LACO</name>
<keyword evidence="4 8" id="KW-0812">Transmembrane</keyword>
<feature type="transmembrane region" description="Helical" evidence="8">
    <location>
        <begin position="156"/>
        <end position="178"/>
    </location>
</feature>
<dbReference type="EMBL" id="AZFT01000025">
    <property type="protein sequence ID" value="KRL86577.1"/>
    <property type="molecule type" value="Genomic_DNA"/>
</dbReference>
<evidence type="ECO:0000256" key="6">
    <source>
        <dbReference type="ARBA" id="ARBA00022989"/>
    </source>
</evidence>
<comment type="caution">
    <text evidence="9">The sequence shown here is derived from an EMBL/GenBank/DDBJ whole genome shotgun (WGS) entry which is preliminary data.</text>
</comment>
<reference evidence="9 10" key="1">
    <citation type="journal article" date="2015" name="Genome Announc.">
        <title>Expanding the biotechnology potential of lactobacilli through comparative genomics of 213 strains and associated genera.</title>
        <authorList>
            <person name="Sun Z."/>
            <person name="Harris H.M."/>
            <person name="McCann A."/>
            <person name="Guo C."/>
            <person name="Argimon S."/>
            <person name="Zhang W."/>
            <person name="Yang X."/>
            <person name="Jeffery I.B."/>
            <person name="Cooney J.C."/>
            <person name="Kagawa T.F."/>
            <person name="Liu W."/>
            <person name="Song Y."/>
            <person name="Salvetti E."/>
            <person name="Wrobel A."/>
            <person name="Rasinkangas P."/>
            <person name="Parkhill J."/>
            <person name="Rea M.C."/>
            <person name="O'Sullivan O."/>
            <person name="Ritari J."/>
            <person name="Douillard F.P."/>
            <person name="Paul Ross R."/>
            <person name="Yang R."/>
            <person name="Briner A.E."/>
            <person name="Felis G.E."/>
            <person name="de Vos W.M."/>
            <person name="Barrangou R."/>
            <person name="Klaenhammer T.R."/>
            <person name="Caufield P.W."/>
            <person name="Cui Y."/>
            <person name="Zhang H."/>
            <person name="O'Toole P.W."/>
        </authorList>
    </citation>
    <scope>NUCLEOTIDE SEQUENCE [LARGE SCALE GENOMIC DNA]</scope>
    <source>
        <strain evidence="9 10">DSM 16634</strain>
    </source>
</reference>
<dbReference type="InterPro" id="IPR017541">
    <property type="entry name" value="Exosort-XrtG"/>
</dbReference>
<dbReference type="Proteomes" id="UP000051324">
    <property type="component" value="Unassembled WGS sequence"/>
</dbReference>
<evidence type="ECO:0000256" key="4">
    <source>
        <dbReference type="ARBA" id="ARBA00022692"/>
    </source>
</evidence>
<dbReference type="STRING" id="1423724.FC32_GL001852"/>
<dbReference type="eggNOG" id="ENOG502ZNKB">
    <property type="taxonomic scope" value="Bacteria"/>
</dbReference>
<keyword evidence="7 8" id="KW-0472">Membrane</keyword>
<dbReference type="InterPro" id="IPR026392">
    <property type="entry name" value="Exo/Archaeosortase_dom"/>
</dbReference>
<dbReference type="NCBIfam" id="TIGR03110">
    <property type="entry name" value="exosort_Gpos"/>
    <property type="match status" value="1"/>
</dbReference>
<evidence type="ECO:0000256" key="7">
    <source>
        <dbReference type="ARBA" id="ARBA00023136"/>
    </source>
</evidence>
<keyword evidence="10" id="KW-1185">Reference proteome</keyword>
<dbReference type="GO" id="GO:0008233">
    <property type="term" value="F:peptidase activity"/>
    <property type="evidence" value="ECO:0007669"/>
    <property type="project" value="UniProtKB-KW"/>
</dbReference>
<dbReference type="PATRIC" id="fig|1423724.4.peg.1931"/>
<feature type="transmembrane region" description="Helical" evidence="8">
    <location>
        <begin position="122"/>
        <end position="150"/>
    </location>
</feature>
<protein>
    <recommendedName>
        <fullName evidence="11">Exosortase family protein XrtG</fullName>
    </recommendedName>
</protein>
<dbReference type="GO" id="GO:0005886">
    <property type="term" value="C:plasma membrane"/>
    <property type="evidence" value="ECO:0007669"/>
    <property type="project" value="UniProtKB-SubCell"/>
</dbReference>
<dbReference type="OrthoDB" id="1915311at2"/>
<sequence length="196" mass="22485">MIYTTIFWGCVILWLYLLSVLKRAALAGYYFIFGSVGLFSALVFLGQNYLVWLFSATLTKCVNVIGELTGTFNAIQANLLQIIRSHETLYLWVDFECSGIIETTAFIGLIAFYPLYARQERLLLAFAGSLFIFCANLLRLSLIAIALYHFGSPSFYLWHSLIGRIVFYLLVLILYYNVFTRSHIVQKFLHDKGEKI</sequence>
<evidence type="ECO:0000256" key="3">
    <source>
        <dbReference type="ARBA" id="ARBA00022670"/>
    </source>
</evidence>
<dbReference type="GO" id="GO:0006508">
    <property type="term" value="P:proteolysis"/>
    <property type="evidence" value="ECO:0007669"/>
    <property type="project" value="UniProtKB-KW"/>
</dbReference>
<keyword evidence="6 8" id="KW-1133">Transmembrane helix</keyword>
<keyword evidence="5" id="KW-0378">Hydrolase</keyword>
<feature type="transmembrane region" description="Helical" evidence="8">
    <location>
        <begin position="89"/>
        <end position="115"/>
    </location>
</feature>
<evidence type="ECO:0000256" key="2">
    <source>
        <dbReference type="ARBA" id="ARBA00022475"/>
    </source>
</evidence>
<accession>A0A0R1TZI3</accession>
<evidence type="ECO:0000313" key="9">
    <source>
        <dbReference type="EMBL" id="KRL86577.1"/>
    </source>
</evidence>
<dbReference type="InterPro" id="IPR019127">
    <property type="entry name" value="Exosortase"/>
</dbReference>
<keyword evidence="3" id="KW-0645">Protease</keyword>
<keyword evidence="2" id="KW-1003">Cell membrane</keyword>
<proteinExistence type="predicted"/>